<evidence type="ECO:0000313" key="3">
    <source>
        <dbReference type="Proteomes" id="UP001479606"/>
    </source>
</evidence>
<dbReference type="Pfam" id="PF13517">
    <property type="entry name" value="FG-GAP_3"/>
    <property type="match status" value="3"/>
</dbReference>
<keyword evidence="1" id="KW-0732">Signal</keyword>
<dbReference type="InterPro" id="IPR028994">
    <property type="entry name" value="Integrin_alpha_N"/>
</dbReference>
<dbReference type="InterPro" id="IPR013517">
    <property type="entry name" value="FG-GAP"/>
</dbReference>
<evidence type="ECO:0000313" key="2">
    <source>
        <dbReference type="EMBL" id="MEL5996494.1"/>
    </source>
</evidence>
<dbReference type="PANTHER" id="PTHR46580:SF2">
    <property type="entry name" value="MAM DOMAIN-CONTAINING PROTEIN"/>
    <property type="match status" value="1"/>
</dbReference>
<comment type="caution">
    <text evidence="2">The sequence shown here is derived from an EMBL/GenBank/DDBJ whole genome shotgun (WGS) entry which is preliminary data.</text>
</comment>
<dbReference type="InterPro" id="IPR026444">
    <property type="entry name" value="Secre_tail"/>
</dbReference>
<gene>
    <name evidence="2" type="ORF">AAFH49_19935</name>
</gene>
<reference evidence="2 3" key="1">
    <citation type="journal article" date="2018" name="Arch. Microbiol.">
        <title>Hymenobacter segetis sp. nov., isolated from soil.</title>
        <authorList>
            <person name="Ten L.N."/>
            <person name="Lim S.J."/>
            <person name="Kim B.O."/>
            <person name="Kang I.K."/>
            <person name="Jung H.Y."/>
        </authorList>
    </citation>
    <scope>NUCLEOTIDE SEQUENCE [LARGE SCALE GENOMIC DNA]</scope>
    <source>
        <strain evidence="2 3">S7-3-11</strain>
    </source>
</reference>
<evidence type="ECO:0000256" key="1">
    <source>
        <dbReference type="ARBA" id="ARBA00022729"/>
    </source>
</evidence>
<dbReference type="PANTHER" id="PTHR46580">
    <property type="entry name" value="SENSOR KINASE-RELATED"/>
    <property type="match status" value="1"/>
</dbReference>
<dbReference type="Proteomes" id="UP001479606">
    <property type="component" value="Unassembled WGS sequence"/>
</dbReference>
<accession>A0ABU9M0D4</accession>
<dbReference type="RefSeq" id="WP_342300941.1">
    <property type="nucleotide sequence ID" value="NZ_JBCEVZ010000076.1"/>
</dbReference>
<dbReference type="NCBIfam" id="TIGR04183">
    <property type="entry name" value="Por_Secre_tail"/>
    <property type="match status" value="1"/>
</dbReference>
<keyword evidence="3" id="KW-1185">Reference proteome</keyword>
<sequence length="481" mass="47055">MKHASTPLLNNYARRGALLLALGAAAPATWGQSFSPVSFYSAGSASAGSGGALSGVVLGDVTGDGRLDVVASNYAGNGVAVLPGLAGGNFASPGFEYSTGSGSVPNSIALADLNGDGRLDAVAANQRTYSAGVLLGQATGVFAPVSLYSVGANKLPVQVALGDVNGDGRPDIVTCNSFDNEIAVLLAQTSGGVAPASAYATGTGGSAGVALGDVNGDGRLDIVTGKNNAAGVLLGQAGGTFAPITTYPFGSGASGGANDVALGDLNGDGRLDIVFVDPNRASTIVLLGQASGGFGSASAYATNGNTPMGVVLGDVTGDGRLDIVTANGAGTVSVLPGMAGGTFATAVVFPIGPNTTPADVALGDLNGDGRLDIVTGLFANITNNVGVLLNTGTYNPLATTRPTAADLTLAPNPAHEAFTVQLPAGLAPTSAELLNTLGQVVRRPAVGAGSFTVATSGLAPGIYTLRLRAGGEALARRVVVE</sequence>
<dbReference type="EMBL" id="JBCEVZ010000076">
    <property type="protein sequence ID" value="MEL5996494.1"/>
    <property type="molecule type" value="Genomic_DNA"/>
</dbReference>
<name>A0ABU9M0D4_9BACT</name>
<protein>
    <submittedName>
        <fullName evidence="2">T9SS type A sorting domain-containing protein</fullName>
    </submittedName>
</protein>
<dbReference type="Gene3D" id="2.130.10.130">
    <property type="entry name" value="Integrin alpha, N-terminal"/>
    <property type="match status" value="3"/>
</dbReference>
<organism evidence="2 3">
    <name type="scientific">Hymenobacter segetis</name>
    <dbReference type="NCBI Taxonomy" id="2025509"/>
    <lineage>
        <taxon>Bacteria</taxon>
        <taxon>Pseudomonadati</taxon>
        <taxon>Bacteroidota</taxon>
        <taxon>Cytophagia</taxon>
        <taxon>Cytophagales</taxon>
        <taxon>Hymenobacteraceae</taxon>
        <taxon>Hymenobacter</taxon>
    </lineage>
</organism>
<proteinExistence type="predicted"/>
<dbReference type="SUPFAM" id="SSF69318">
    <property type="entry name" value="Integrin alpha N-terminal domain"/>
    <property type="match status" value="1"/>
</dbReference>